<organism evidence="2 3">
    <name type="scientific">Moniliophthora roreri</name>
    <name type="common">Frosty pod rot fungus</name>
    <name type="synonym">Monilia roreri</name>
    <dbReference type="NCBI Taxonomy" id="221103"/>
    <lineage>
        <taxon>Eukaryota</taxon>
        <taxon>Fungi</taxon>
        <taxon>Dikarya</taxon>
        <taxon>Basidiomycota</taxon>
        <taxon>Agaricomycotina</taxon>
        <taxon>Agaricomycetes</taxon>
        <taxon>Agaricomycetidae</taxon>
        <taxon>Agaricales</taxon>
        <taxon>Marasmiineae</taxon>
        <taxon>Marasmiaceae</taxon>
        <taxon>Moniliophthora</taxon>
    </lineage>
</organism>
<name>A0A0W0FNE3_MONRR</name>
<reference evidence="2 3" key="1">
    <citation type="submission" date="2015-12" db="EMBL/GenBank/DDBJ databases">
        <title>Draft genome sequence of Moniliophthora roreri, the causal agent of frosty pod rot of cacao.</title>
        <authorList>
            <person name="Aime M.C."/>
            <person name="Diaz-Valderrama J.R."/>
            <person name="Kijpornyongpan T."/>
            <person name="Phillips-Mora W."/>
        </authorList>
    </citation>
    <scope>NUCLEOTIDE SEQUENCE [LARGE SCALE GENOMIC DNA]</scope>
    <source>
        <strain evidence="2 3">MCA 2952</strain>
    </source>
</reference>
<dbReference type="AlphaFoldDB" id="A0A0W0FNE3"/>
<protein>
    <submittedName>
        <fullName evidence="2">Uncharacterized protein</fullName>
    </submittedName>
</protein>
<evidence type="ECO:0000313" key="2">
    <source>
        <dbReference type="EMBL" id="KTB37838.1"/>
    </source>
</evidence>
<comment type="caution">
    <text evidence="2">The sequence shown here is derived from an EMBL/GenBank/DDBJ whole genome shotgun (WGS) entry which is preliminary data.</text>
</comment>
<feature type="region of interest" description="Disordered" evidence="1">
    <location>
        <begin position="238"/>
        <end position="291"/>
    </location>
</feature>
<evidence type="ECO:0000256" key="1">
    <source>
        <dbReference type="SAM" id="MobiDB-lite"/>
    </source>
</evidence>
<gene>
    <name evidence="2" type="ORF">WG66_9582</name>
</gene>
<sequence length="380" mass="41611">MTSYTNPSVRTGVPPFDPPTQVFPDDAVHTEPFHLSTFELLYLMNCEHYDEELTTAIDASSERNRALYGSLVFLHGQRRQLLENVTRMDQHMGMLAQHITDDETFTVTGAIAVPRPSLDIANLPLHVVLPDTDPNGDRFTTDDDVNPNNPAFLRKVIAHRRGLKRATEVSKGQHLLQLRQRCIGATPIPSSSLPQTNTAGHVDASTKLRSPTPVAGVSSLPANQRTLLYPDLFPVVDNSRSSDSNVSNASRRAGKFPDVSPPTTPPAMSTSHELAPSTASTTEPSSSTFQRARLSPELLNPICLPSPVIPINPDTQRPYRISDPITHTTELLDKVQEELNVLCANWESTAPSTVWTMSAQFATLLKLAISLDIVGTEEGL</sequence>
<evidence type="ECO:0000313" key="3">
    <source>
        <dbReference type="Proteomes" id="UP000054988"/>
    </source>
</evidence>
<dbReference type="EMBL" id="LATX01001810">
    <property type="protein sequence ID" value="KTB37838.1"/>
    <property type="molecule type" value="Genomic_DNA"/>
</dbReference>
<proteinExistence type="predicted"/>
<feature type="region of interest" description="Disordered" evidence="1">
    <location>
        <begin position="1"/>
        <end position="20"/>
    </location>
</feature>
<dbReference type="Proteomes" id="UP000054988">
    <property type="component" value="Unassembled WGS sequence"/>
</dbReference>
<feature type="compositionally biased region" description="Low complexity" evidence="1">
    <location>
        <begin position="266"/>
        <end position="288"/>
    </location>
</feature>
<feature type="compositionally biased region" description="Low complexity" evidence="1">
    <location>
        <begin position="238"/>
        <end position="251"/>
    </location>
</feature>
<feature type="compositionally biased region" description="Polar residues" evidence="1">
    <location>
        <begin position="188"/>
        <end position="199"/>
    </location>
</feature>
<feature type="region of interest" description="Disordered" evidence="1">
    <location>
        <begin position="186"/>
        <end position="219"/>
    </location>
</feature>
<accession>A0A0W0FNE3</accession>